<protein>
    <recommendedName>
        <fullName evidence="3">Ricin B lectin domain-containing protein</fullName>
    </recommendedName>
</protein>
<evidence type="ECO:0000313" key="1">
    <source>
        <dbReference type="EMBL" id="PSN71219.1"/>
    </source>
</evidence>
<dbReference type="Gene3D" id="2.80.10.50">
    <property type="match status" value="1"/>
</dbReference>
<gene>
    <name evidence="1" type="ORF">BS50DRAFT_487014</name>
</gene>
<organism evidence="1 2">
    <name type="scientific">Corynespora cassiicola Philippines</name>
    <dbReference type="NCBI Taxonomy" id="1448308"/>
    <lineage>
        <taxon>Eukaryota</taxon>
        <taxon>Fungi</taxon>
        <taxon>Dikarya</taxon>
        <taxon>Ascomycota</taxon>
        <taxon>Pezizomycotina</taxon>
        <taxon>Dothideomycetes</taxon>
        <taxon>Pleosporomycetidae</taxon>
        <taxon>Pleosporales</taxon>
        <taxon>Corynesporascaceae</taxon>
        <taxon>Corynespora</taxon>
    </lineage>
</organism>
<sequence>MSDYSGPGVYEIVPFHANGMSLNVWGGGKSAGTQVKLYQRSPNSQNAQFEIVAAGGTQAHPENGDREYHIIAVHSGLYIAANVTTELRSPLDASIRWKLTRVGNGAFYNAGAKKQLNVRGAGKDAGTELITYDFAEASNSQFFLKLV</sequence>
<dbReference type="AlphaFoldDB" id="A0A2T2P0R6"/>
<dbReference type="InterPro" id="IPR035992">
    <property type="entry name" value="Ricin_B-like_lectins"/>
</dbReference>
<keyword evidence="2" id="KW-1185">Reference proteome</keyword>
<dbReference type="SUPFAM" id="SSF50370">
    <property type="entry name" value="Ricin B-like lectins"/>
    <property type="match status" value="1"/>
</dbReference>
<name>A0A2T2P0R6_CORCC</name>
<dbReference type="OrthoDB" id="4476188at2759"/>
<accession>A0A2T2P0R6</accession>
<evidence type="ECO:0008006" key="3">
    <source>
        <dbReference type="Google" id="ProtNLM"/>
    </source>
</evidence>
<proteinExistence type="predicted"/>
<dbReference type="Proteomes" id="UP000240883">
    <property type="component" value="Unassembled WGS sequence"/>
</dbReference>
<reference evidence="1 2" key="1">
    <citation type="journal article" date="2018" name="Front. Microbiol.">
        <title>Genome-Wide Analysis of Corynespora cassiicola Leaf Fall Disease Putative Effectors.</title>
        <authorList>
            <person name="Lopez D."/>
            <person name="Ribeiro S."/>
            <person name="Label P."/>
            <person name="Fumanal B."/>
            <person name="Venisse J.S."/>
            <person name="Kohler A."/>
            <person name="de Oliveira R.R."/>
            <person name="Labutti K."/>
            <person name="Lipzen A."/>
            <person name="Lail K."/>
            <person name="Bauer D."/>
            <person name="Ohm R.A."/>
            <person name="Barry K.W."/>
            <person name="Spatafora J."/>
            <person name="Grigoriev I.V."/>
            <person name="Martin F.M."/>
            <person name="Pujade-Renaud V."/>
        </authorList>
    </citation>
    <scope>NUCLEOTIDE SEQUENCE [LARGE SCALE GENOMIC DNA]</scope>
    <source>
        <strain evidence="1 2">Philippines</strain>
    </source>
</reference>
<dbReference type="EMBL" id="KZ678131">
    <property type="protein sequence ID" value="PSN71219.1"/>
    <property type="molecule type" value="Genomic_DNA"/>
</dbReference>
<evidence type="ECO:0000313" key="2">
    <source>
        <dbReference type="Proteomes" id="UP000240883"/>
    </source>
</evidence>